<evidence type="ECO:0000256" key="2">
    <source>
        <dbReference type="SAM" id="MobiDB-lite"/>
    </source>
</evidence>
<feature type="coiled-coil region" evidence="1">
    <location>
        <begin position="24"/>
        <end position="51"/>
    </location>
</feature>
<accession>A0ABN9QF75</accession>
<keyword evidence="1" id="KW-0175">Coiled coil</keyword>
<comment type="caution">
    <text evidence="3">The sequence shown here is derived from an EMBL/GenBank/DDBJ whole genome shotgun (WGS) entry which is preliminary data.</text>
</comment>
<gene>
    <name evidence="3" type="ORF">PCOR1329_LOCUS11357</name>
</gene>
<feature type="compositionally biased region" description="Basic residues" evidence="2">
    <location>
        <begin position="197"/>
        <end position="208"/>
    </location>
</feature>
<evidence type="ECO:0000313" key="4">
    <source>
        <dbReference type="Proteomes" id="UP001189429"/>
    </source>
</evidence>
<organism evidence="3 4">
    <name type="scientific">Prorocentrum cordatum</name>
    <dbReference type="NCBI Taxonomy" id="2364126"/>
    <lineage>
        <taxon>Eukaryota</taxon>
        <taxon>Sar</taxon>
        <taxon>Alveolata</taxon>
        <taxon>Dinophyceae</taxon>
        <taxon>Prorocentrales</taxon>
        <taxon>Prorocentraceae</taxon>
        <taxon>Prorocentrum</taxon>
    </lineage>
</organism>
<feature type="region of interest" description="Disordered" evidence="2">
    <location>
        <begin position="156"/>
        <end position="243"/>
    </location>
</feature>
<dbReference type="Proteomes" id="UP001189429">
    <property type="component" value="Unassembled WGS sequence"/>
</dbReference>
<evidence type="ECO:0000313" key="3">
    <source>
        <dbReference type="EMBL" id="CAK0804610.1"/>
    </source>
</evidence>
<protein>
    <submittedName>
        <fullName evidence="3">Uncharacterized protein</fullName>
    </submittedName>
</protein>
<evidence type="ECO:0000256" key="1">
    <source>
        <dbReference type="SAM" id="Coils"/>
    </source>
</evidence>
<name>A0ABN9QF75_9DINO</name>
<proteinExistence type="predicted"/>
<reference evidence="3" key="1">
    <citation type="submission" date="2023-10" db="EMBL/GenBank/DDBJ databases">
        <authorList>
            <person name="Chen Y."/>
            <person name="Shah S."/>
            <person name="Dougan E. K."/>
            <person name="Thang M."/>
            <person name="Chan C."/>
        </authorList>
    </citation>
    <scope>NUCLEOTIDE SEQUENCE [LARGE SCALE GENOMIC DNA]</scope>
</reference>
<keyword evidence="4" id="KW-1185">Reference proteome</keyword>
<sequence length="278" mass="30658">MALSRCPTRAELSATSETENAELIKLLKKHIEQQNKQIEQHNEIIELIKHVAEEASIAEMRQCQLRGEAPDASRMKSNYLRGQSAWWSRNAQTTILERLYEKESAESIDRSGIAFEKNEDERARRRHFLAHLPRGAHRGPRRRRRALRNWRALRGGRGAGLAGRAPRRPGAVAGRGPLAASGLPPPPAWAACGPATKRGRWRRSRRRPPWSCPRGDGAADAVRAPTSGGAARSWSRSPGAAVSPSAFGTWVMVWTSPARRLGITSAPPSSRWRGVAAG</sequence>
<dbReference type="EMBL" id="CAUYUJ010003280">
    <property type="protein sequence ID" value="CAK0804610.1"/>
    <property type="molecule type" value="Genomic_DNA"/>
</dbReference>
<feature type="compositionally biased region" description="Low complexity" evidence="2">
    <location>
        <begin position="162"/>
        <end position="182"/>
    </location>
</feature>